<dbReference type="EMBL" id="JJQU01000191">
    <property type="protein sequence ID" value="KKH82411.1"/>
    <property type="molecule type" value="Genomic_DNA"/>
</dbReference>
<dbReference type="Proteomes" id="UP000034387">
    <property type="component" value="Unassembled WGS sequence"/>
</dbReference>
<evidence type="ECO:0000313" key="3">
    <source>
        <dbReference type="EMBL" id="KKG74853.1"/>
    </source>
</evidence>
<dbReference type="AlphaFoldDB" id="A0A0F8JGI6"/>
<evidence type="ECO:0000313" key="11">
    <source>
        <dbReference type="Proteomes" id="UP000034450"/>
    </source>
</evidence>
<dbReference type="EMBL" id="JJPI01000133">
    <property type="protein sequence ID" value="KKG50765.1"/>
    <property type="molecule type" value="Genomic_DNA"/>
</dbReference>
<comment type="caution">
    <text evidence="3">The sequence shown here is derived from an EMBL/GenBank/DDBJ whole genome shotgun (WGS) entry which is preliminary data.</text>
</comment>
<evidence type="ECO:0000313" key="8">
    <source>
        <dbReference type="Proteomes" id="UP000034152"/>
    </source>
</evidence>
<dbReference type="EMBL" id="JJPX01000126">
    <property type="protein sequence ID" value="KKH07877.1"/>
    <property type="molecule type" value="Genomic_DNA"/>
</dbReference>
<protein>
    <submittedName>
        <fullName evidence="3">Uncharacterized protein</fullName>
    </submittedName>
</protein>
<evidence type="ECO:0000313" key="9">
    <source>
        <dbReference type="Proteomes" id="UP000034188"/>
    </source>
</evidence>
<evidence type="ECO:0000313" key="4">
    <source>
        <dbReference type="EMBL" id="KKH07877.1"/>
    </source>
</evidence>
<evidence type="ECO:0000313" key="2">
    <source>
        <dbReference type="EMBL" id="KKG50765.1"/>
    </source>
</evidence>
<dbReference type="Proteomes" id="UP000034152">
    <property type="component" value="Unassembled WGS sequence"/>
</dbReference>
<dbReference type="EMBL" id="JJQN01000016">
    <property type="protein sequence ID" value="KKH62581.1"/>
    <property type="molecule type" value="Genomic_DNA"/>
</dbReference>
<dbReference type="PATRIC" id="fig|2209.42.peg.1888"/>
<proteinExistence type="predicted"/>
<evidence type="ECO:0000313" key="6">
    <source>
        <dbReference type="EMBL" id="KKH82411.1"/>
    </source>
</evidence>
<dbReference type="Proteomes" id="UP000034450">
    <property type="component" value="Unassembled WGS sequence"/>
</dbReference>
<dbReference type="Proteomes" id="UP000034188">
    <property type="component" value="Unassembled WGS sequence"/>
</dbReference>
<evidence type="ECO:0000313" key="5">
    <source>
        <dbReference type="EMBL" id="KKH62581.1"/>
    </source>
</evidence>
<accession>A0A0F8JGI6</accession>
<gene>
    <name evidence="2" type="ORF">DU33_08460</name>
    <name evidence="4" type="ORF">DU42_02110</name>
    <name evidence="1" type="ORF">DU47_14245</name>
    <name evidence="3" type="ORF">DU63_04580</name>
    <name evidence="5" type="ORF">DU74_07905</name>
    <name evidence="6" type="ORF">DU80_17895</name>
</gene>
<evidence type="ECO:0000313" key="7">
    <source>
        <dbReference type="Proteomes" id="UP000034001"/>
    </source>
</evidence>
<name>A0A0F8JGI6_METMZ</name>
<evidence type="ECO:0000313" key="10">
    <source>
        <dbReference type="Proteomes" id="UP000034387"/>
    </source>
</evidence>
<dbReference type="EMBL" id="JJOS01000016">
    <property type="protein sequence ID" value="KKG05884.1"/>
    <property type="molecule type" value="Genomic_DNA"/>
</dbReference>
<sequence length="62" mass="7187">MPGLRFMKTENGSLWTPRTDPTTMMTVQNWYLQILPKKAMTNTVTVRIRLWKSGITIMISIS</sequence>
<keyword evidence="12" id="KW-1185">Reference proteome</keyword>
<dbReference type="Proteomes" id="UP000034578">
    <property type="component" value="Unassembled WGS sequence"/>
</dbReference>
<evidence type="ECO:0000313" key="12">
    <source>
        <dbReference type="Proteomes" id="UP000034578"/>
    </source>
</evidence>
<reference evidence="7 8" key="1">
    <citation type="journal article" date="2015" name="ISME J.">
        <title>Genomic and phenotypic differentiation among Methanosarcina mazei populations from Columbia River sediment.</title>
        <authorList>
            <person name="Youngblut N.D."/>
            <person name="Wirth J.S."/>
            <person name="Henriksen J.R."/>
            <person name="Smith M."/>
            <person name="Simon H."/>
            <person name="Metcalf W.W."/>
            <person name="Whitaker R.J."/>
        </authorList>
    </citation>
    <scope>NUCLEOTIDE SEQUENCE [LARGE SCALE GENOMIC DNA]</scope>
    <source>
        <strain evidence="5 11">1.H.A.2.6</strain>
        <strain evidence="6 8">1.H.M.2.1</strain>
        <strain evidence="1 12">2.F.A.2.4</strain>
        <strain evidence="2 9">3.F.T.1A.1</strain>
        <strain evidence="3 7">3.H.A.2.1</strain>
        <strain evidence="4 10">3.H.M.2.7</strain>
    </source>
</reference>
<evidence type="ECO:0000313" key="1">
    <source>
        <dbReference type="EMBL" id="KKG05884.1"/>
    </source>
</evidence>
<dbReference type="Proteomes" id="UP000034001">
    <property type="component" value="Unassembled WGS sequence"/>
</dbReference>
<dbReference type="EMBL" id="JJPO01000044">
    <property type="protein sequence ID" value="KKG74853.1"/>
    <property type="molecule type" value="Genomic_DNA"/>
</dbReference>
<organism evidence="3 7">
    <name type="scientific">Methanosarcina mazei</name>
    <name type="common">Methanosarcina frisia</name>
    <dbReference type="NCBI Taxonomy" id="2209"/>
    <lineage>
        <taxon>Archaea</taxon>
        <taxon>Methanobacteriati</taxon>
        <taxon>Methanobacteriota</taxon>
        <taxon>Stenosarchaea group</taxon>
        <taxon>Methanomicrobia</taxon>
        <taxon>Methanosarcinales</taxon>
        <taxon>Methanosarcinaceae</taxon>
        <taxon>Methanosarcina</taxon>
    </lineage>
</organism>